<evidence type="ECO:0000256" key="1">
    <source>
        <dbReference type="SAM" id="SignalP"/>
    </source>
</evidence>
<protein>
    <recommendedName>
        <fullName evidence="3">Secreted protein</fullName>
    </recommendedName>
</protein>
<evidence type="ECO:0000313" key="2">
    <source>
        <dbReference type="EMBL" id="CAD9398392.1"/>
    </source>
</evidence>
<gene>
    <name evidence="2" type="ORF">CBRE1094_LOCUS2036</name>
</gene>
<feature type="signal peptide" evidence="1">
    <location>
        <begin position="1"/>
        <end position="27"/>
    </location>
</feature>
<keyword evidence="1" id="KW-0732">Signal</keyword>
<sequence length="123" mass="13683">MMMAVRQTWQPPWRRITLLVAWTVSEAADVDSLHAARLVEGEVSSCEHRRVPPGRLFLQSREQSLSPLSAEETALPPNSSFAAPDLEMAVQRHAPDTSWMRLARHLKTSRTLRLAVAGTSPAT</sequence>
<dbReference type="AlphaFoldDB" id="A0A7S2BIY9"/>
<dbReference type="EMBL" id="HBGU01003767">
    <property type="protein sequence ID" value="CAD9398392.1"/>
    <property type="molecule type" value="Transcribed_RNA"/>
</dbReference>
<organism evidence="2">
    <name type="scientific">Haptolina brevifila</name>
    <dbReference type="NCBI Taxonomy" id="156173"/>
    <lineage>
        <taxon>Eukaryota</taxon>
        <taxon>Haptista</taxon>
        <taxon>Haptophyta</taxon>
        <taxon>Prymnesiophyceae</taxon>
        <taxon>Prymnesiales</taxon>
        <taxon>Prymnesiaceae</taxon>
        <taxon>Haptolina</taxon>
    </lineage>
</organism>
<name>A0A7S2BIY9_9EUKA</name>
<reference evidence="2" key="1">
    <citation type="submission" date="2021-01" db="EMBL/GenBank/DDBJ databases">
        <authorList>
            <person name="Corre E."/>
            <person name="Pelletier E."/>
            <person name="Niang G."/>
            <person name="Scheremetjew M."/>
            <person name="Finn R."/>
            <person name="Kale V."/>
            <person name="Holt S."/>
            <person name="Cochrane G."/>
            <person name="Meng A."/>
            <person name="Brown T."/>
            <person name="Cohen L."/>
        </authorList>
    </citation>
    <scope>NUCLEOTIDE SEQUENCE</scope>
    <source>
        <strain evidence="2">UTEX LB 985</strain>
    </source>
</reference>
<accession>A0A7S2BIY9</accession>
<feature type="chain" id="PRO_5030549198" description="Secreted protein" evidence="1">
    <location>
        <begin position="28"/>
        <end position="123"/>
    </location>
</feature>
<proteinExistence type="predicted"/>
<evidence type="ECO:0008006" key="3">
    <source>
        <dbReference type="Google" id="ProtNLM"/>
    </source>
</evidence>